<sequence>MARTLPLVTAGYVGSLTNRTQTLALPGKAVWSEESALPFTTTGVAPDALPGAGDPSFTVYFPVDTVISIGPAPNASTGARYFVPAATERSYYAQPGDKLAAVAAV</sequence>
<organism evidence="1 2">
    <name type="scientific">Rhizobium daejeonense</name>
    <dbReference type="NCBI Taxonomy" id="240521"/>
    <lineage>
        <taxon>Bacteria</taxon>
        <taxon>Pseudomonadati</taxon>
        <taxon>Pseudomonadota</taxon>
        <taxon>Alphaproteobacteria</taxon>
        <taxon>Hyphomicrobiales</taxon>
        <taxon>Rhizobiaceae</taxon>
        <taxon>Rhizobium/Agrobacterium group</taxon>
        <taxon>Rhizobium</taxon>
    </lineage>
</organism>
<gene>
    <name evidence="1" type="ORF">G6N76_09835</name>
</gene>
<reference evidence="1 2" key="1">
    <citation type="submission" date="2020-02" db="EMBL/GenBank/DDBJ databases">
        <title>Genome sequence of the type strain CCBAU10050 of Rhizobium daejeonense.</title>
        <authorList>
            <person name="Gao J."/>
            <person name="Sun J."/>
        </authorList>
    </citation>
    <scope>NUCLEOTIDE SEQUENCE [LARGE SCALE GENOMIC DNA]</scope>
    <source>
        <strain evidence="1 2">CCBAU10050</strain>
    </source>
</reference>
<evidence type="ECO:0000313" key="1">
    <source>
        <dbReference type="EMBL" id="NGO63974.1"/>
    </source>
</evidence>
<keyword evidence="2" id="KW-1185">Reference proteome</keyword>
<accession>A0A6M1RQR7</accession>
<dbReference type="Proteomes" id="UP000477849">
    <property type="component" value="Unassembled WGS sequence"/>
</dbReference>
<evidence type="ECO:0000313" key="2">
    <source>
        <dbReference type="Proteomes" id="UP000477849"/>
    </source>
</evidence>
<dbReference type="EMBL" id="JAAKZH010000003">
    <property type="protein sequence ID" value="NGO63974.1"/>
    <property type="molecule type" value="Genomic_DNA"/>
</dbReference>
<name>A0A6M1RQR7_9HYPH</name>
<dbReference type="AlphaFoldDB" id="A0A6M1RQR7"/>
<comment type="caution">
    <text evidence="1">The sequence shown here is derived from an EMBL/GenBank/DDBJ whole genome shotgun (WGS) entry which is preliminary data.</text>
</comment>
<protein>
    <submittedName>
        <fullName evidence="1">Uncharacterized protein</fullName>
    </submittedName>
</protein>
<proteinExistence type="predicted"/>
<dbReference type="RefSeq" id="WP_163905655.1">
    <property type="nucleotide sequence ID" value="NZ_CP048427.1"/>
</dbReference>